<dbReference type="InterPro" id="IPR002347">
    <property type="entry name" value="SDR_fam"/>
</dbReference>
<protein>
    <recommendedName>
        <fullName evidence="6">NAD(P)-binding protein</fullName>
    </recommendedName>
</protein>
<keyword evidence="3" id="KW-0472">Membrane</keyword>
<evidence type="ECO:0000313" key="5">
    <source>
        <dbReference type="Proteomes" id="UP001301769"/>
    </source>
</evidence>
<dbReference type="Pfam" id="PF00106">
    <property type="entry name" value="adh_short"/>
    <property type="match status" value="1"/>
</dbReference>
<keyword evidence="2" id="KW-0560">Oxidoreductase</keyword>
<dbReference type="Proteomes" id="UP001301769">
    <property type="component" value="Unassembled WGS sequence"/>
</dbReference>
<dbReference type="SUPFAM" id="SSF51735">
    <property type="entry name" value="NAD(P)-binding Rossmann-fold domains"/>
    <property type="match status" value="1"/>
</dbReference>
<accession>A0AAN6XW09</accession>
<dbReference type="PRINTS" id="PR00081">
    <property type="entry name" value="GDHRDH"/>
</dbReference>
<gene>
    <name evidence="4" type="ORF">QBC37DRAFT_85259</name>
</gene>
<dbReference type="Gene3D" id="3.40.50.720">
    <property type="entry name" value="NAD(P)-binding Rossmann-like Domain"/>
    <property type="match status" value="1"/>
</dbReference>
<dbReference type="EMBL" id="MU858265">
    <property type="protein sequence ID" value="KAK4207963.1"/>
    <property type="molecule type" value="Genomic_DNA"/>
</dbReference>
<organism evidence="4 5">
    <name type="scientific">Rhypophila decipiens</name>
    <dbReference type="NCBI Taxonomy" id="261697"/>
    <lineage>
        <taxon>Eukaryota</taxon>
        <taxon>Fungi</taxon>
        <taxon>Dikarya</taxon>
        <taxon>Ascomycota</taxon>
        <taxon>Pezizomycotina</taxon>
        <taxon>Sordariomycetes</taxon>
        <taxon>Sordariomycetidae</taxon>
        <taxon>Sordariales</taxon>
        <taxon>Naviculisporaceae</taxon>
        <taxon>Rhypophila</taxon>
    </lineage>
</organism>
<keyword evidence="5" id="KW-1185">Reference proteome</keyword>
<dbReference type="PANTHER" id="PTHR43899:SF13">
    <property type="entry name" value="RH59310P"/>
    <property type="match status" value="1"/>
</dbReference>
<sequence>MPTLFLPIILSVIGASTIIAFFSFIADFVTPFLRPSQIYHFLHSAPGPSPSSPPLQAWALVTGTTAGIGLQLCHQLASLGFNVVLHGRNPSKLEQVQKSLSAKFPTRQFRTLIIDATSAPSAPDSFKDIVARLSDIHLTVLINNAGGIPSGLPASDQHHSAPYTPLSELSHSMIAATISLNLTFPVMLTSALLPILSHRNNGPALVVTVGSFADNGLPLLQVYAGAKAGLCKAMEAVGGELNIPPPPPNLVPSLGERKKEVLIHHMRIGNVTGVSHSQKPPSAFRPDATTAAKAIIARVGCGKTVISPHWGMALQSIFSDWAPWWVKQHVFGNVMAELRNEVLLAKKSG</sequence>
<keyword evidence="3" id="KW-0812">Transmembrane</keyword>
<evidence type="ECO:0000256" key="3">
    <source>
        <dbReference type="SAM" id="Phobius"/>
    </source>
</evidence>
<dbReference type="InterPro" id="IPR051019">
    <property type="entry name" value="VLCFA-Steroid_DH"/>
</dbReference>
<evidence type="ECO:0000256" key="1">
    <source>
        <dbReference type="ARBA" id="ARBA00006484"/>
    </source>
</evidence>
<proteinExistence type="inferred from homology"/>
<dbReference type="GO" id="GO:0016491">
    <property type="term" value="F:oxidoreductase activity"/>
    <property type="evidence" value="ECO:0007669"/>
    <property type="project" value="UniProtKB-KW"/>
</dbReference>
<evidence type="ECO:0008006" key="6">
    <source>
        <dbReference type="Google" id="ProtNLM"/>
    </source>
</evidence>
<comment type="caution">
    <text evidence="4">The sequence shown here is derived from an EMBL/GenBank/DDBJ whole genome shotgun (WGS) entry which is preliminary data.</text>
</comment>
<dbReference type="AlphaFoldDB" id="A0AAN6XW09"/>
<feature type="transmembrane region" description="Helical" evidence="3">
    <location>
        <begin position="6"/>
        <end position="29"/>
    </location>
</feature>
<name>A0AAN6XW09_9PEZI</name>
<reference evidence="4" key="2">
    <citation type="submission" date="2023-05" db="EMBL/GenBank/DDBJ databases">
        <authorList>
            <consortium name="Lawrence Berkeley National Laboratory"/>
            <person name="Steindorff A."/>
            <person name="Hensen N."/>
            <person name="Bonometti L."/>
            <person name="Westerberg I."/>
            <person name="Brannstrom I.O."/>
            <person name="Guillou S."/>
            <person name="Cros-Aarteil S."/>
            <person name="Calhoun S."/>
            <person name="Haridas S."/>
            <person name="Kuo A."/>
            <person name="Mondo S."/>
            <person name="Pangilinan J."/>
            <person name="Riley R."/>
            <person name="Labutti K."/>
            <person name="Andreopoulos B."/>
            <person name="Lipzen A."/>
            <person name="Chen C."/>
            <person name="Yanf M."/>
            <person name="Daum C."/>
            <person name="Ng V."/>
            <person name="Clum A."/>
            <person name="Ohm R."/>
            <person name="Martin F."/>
            <person name="Silar P."/>
            <person name="Natvig D."/>
            <person name="Lalanne C."/>
            <person name="Gautier V."/>
            <person name="Ament-Velasquez S.L."/>
            <person name="Kruys A."/>
            <person name="Hutchinson M.I."/>
            <person name="Powell A.J."/>
            <person name="Barry K."/>
            <person name="Miller A.N."/>
            <person name="Grigoriev I.V."/>
            <person name="Debuchy R."/>
            <person name="Gladieux P."/>
            <person name="Thoren M.H."/>
            <person name="Johannesson H."/>
        </authorList>
    </citation>
    <scope>NUCLEOTIDE SEQUENCE</scope>
    <source>
        <strain evidence="4">PSN293</strain>
    </source>
</reference>
<evidence type="ECO:0000313" key="4">
    <source>
        <dbReference type="EMBL" id="KAK4207963.1"/>
    </source>
</evidence>
<keyword evidence="3" id="KW-1133">Transmembrane helix</keyword>
<comment type="similarity">
    <text evidence="1">Belongs to the short-chain dehydrogenases/reductases (SDR) family.</text>
</comment>
<dbReference type="GO" id="GO:0005783">
    <property type="term" value="C:endoplasmic reticulum"/>
    <property type="evidence" value="ECO:0007669"/>
    <property type="project" value="TreeGrafter"/>
</dbReference>
<evidence type="ECO:0000256" key="2">
    <source>
        <dbReference type="ARBA" id="ARBA00023002"/>
    </source>
</evidence>
<reference evidence="4" key="1">
    <citation type="journal article" date="2023" name="Mol. Phylogenet. Evol.">
        <title>Genome-scale phylogeny and comparative genomics of the fungal order Sordariales.</title>
        <authorList>
            <person name="Hensen N."/>
            <person name="Bonometti L."/>
            <person name="Westerberg I."/>
            <person name="Brannstrom I.O."/>
            <person name="Guillou S."/>
            <person name="Cros-Aarteil S."/>
            <person name="Calhoun S."/>
            <person name="Haridas S."/>
            <person name="Kuo A."/>
            <person name="Mondo S."/>
            <person name="Pangilinan J."/>
            <person name="Riley R."/>
            <person name="LaButti K."/>
            <person name="Andreopoulos B."/>
            <person name="Lipzen A."/>
            <person name="Chen C."/>
            <person name="Yan M."/>
            <person name="Daum C."/>
            <person name="Ng V."/>
            <person name="Clum A."/>
            <person name="Steindorff A."/>
            <person name="Ohm R.A."/>
            <person name="Martin F."/>
            <person name="Silar P."/>
            <person name="Natvig D.O."/>
            <person name="Lalanne C."/>
            <person name="Gautier V."/>
            <person name="Ament-Velasquez S.L."/>
            <person name="Kruys A."/>
            <person name="Hutchinson M.I."/>
            <person name="Powell A.J."/>
            <person name="Barry K."/>
            <person name="Miller A.N."/>
            <person name="Grigoriev I.V."/>
            <person name="Debuchy R."/>
            <person name="Gladieux P."/>
            <person name="Hiltunen Thoren M."/>
            <person name="Johannesson H."/>
        </authorList>
    </citation>
    <scope>NUCLEOTIDE SEQUENCE</scope>
    <source>
        <strain evidence="4">PSN293</strain>
    </source>
</reference>
<dbReference type="PANTHER" id="PTHR43899">
    <property type="entry name" value="RH59310P"/>
    <property type="match status" value="1"/>
</dbReference>
<dbReference type="InterPro" id="IPR036291">
    <property type="entry name" value="NAD(P)-bd_dom_sf"/>
</dbReference>